<evidence type="ECO:0000313" key="1">
    <source>
        <dbReference type="EMBL" id="ANK63249.1"/>
    </source>
</evidence>
<sequence>MFNHDKSQNIEGKDWLNDSYPVGQEVGSPMHQLLEEKLISKKTFNDYFNHSDKLAPATRRALAVLEAANAADERLFCSNVKEFKLRFKNRLPLVLPSESMARIYCAEKSTDANNTYETTNFLLIINLDKLKFLAVNTAETEKSQYRLLNCQDITAIELDLAFEKLSINVVWSPASVARGVNLRQRSVIVDRALFVYAREMIKG</sequence>
<dbReference type="EMBL" id="CP014873">
    <property type="protein sequence ID" value="ANK63249.1"/>
    <property type="molecule type" value="Genomic_DNA"/>
</dbReference>
<protein>
    <submittedName>
        <fullName evidence="1">Uncharacterized protein</fullName>
    </submittedName>
</protein>
<organism evidence="1 2">
    <name type="scientific">Loigolactobacillus backii</name>
    <dbReference type="NCBI Taxonomy" id="375175"/>
    <lineage>
        <taxon>Bacteria</taxon>
        <taxon>Bacillati</taxon>
        <taxon>Bacillota</taxon>
        <taxon>Bacilli</taxon>
        <taxon>Lactobacillales</taxon>
        <taxon>Lactobacillaceae</taxon>
        <taxon>Loigolactobacillus</taxon>
    </lineage>
</organism>
<gene>
    <name evidence="1" type="ORF">AYR53_11015</name>
</gene>
<dbReference type="KEGG" id="lbt:AYR52_06345"/>
<dbReference type="Proteomes" id="UP000078582">
    <property type="component" value="Chromosome"/>
</dbReference>
<dbReference type="STRING" id="375175.AYR53_11015"/>
<dbReference type="RefSeq" id="WP_068225185.1">
    <property type="nucleotide sequence ID" value="NZ_CP014623.1"/>
</dbReference>
<dbReference type="GeneID" id="42982791"/>
<proteinExistence type="predicted"/>
<dbReference type="AlphaFoldDB" id="A0A192H361"/>
<accession>A0A192H361</accession>
<keyword evidence="2" id="KW-1185">Reference proteome</keyword>
<name>A0A192H361_9LACO</name>
<reference evidence="1 2" key="1">
    <citation type="submission" date="2016-03" db="EMBL/GenBank/DDBJ databases">
        <title>Pediococcus and Lactobacillus from brewery environment - whole genome sequencing and assembly.</title>
        <authorList>
            <person name="Behr J."/>
            <person name="Geissler A.J."/>
            <person name="Vogel R.F."/>
        </authorList>
    </citation>
    <scope>NUCLEOTIDE SEQUENCE [LARGE SCALE GENOMIC DNA]</scope>
    <source>
        <strain evidence="1 2">TMW 1.1989</strain>
    </source>
</reference>
<evidence type="ECO:0000313" key="2">
    <source>
        <dbReference type="Proteomes" id="UP000078582"/>
    </source>
</evidence>